<feature type="transmembrane region" description="Helical" evidence="1">
    <location>
        <begin position="6"/>
        <end position="24"/>
    </location>
</feature>
<feature type="transmembrane region" description="Helical" evidence="1">
    <location>
        <begin position="93"/>
        <end position="113"/>
    </location>
</feature>
<evidence type="ECO:0000313" key="3">
    <source>
        <dbReference type="Proteomes" id="UP000197003"/>
    </source>
</evidence>
<sequence length="168" mass="19626">MTVSAFLVVSGIQGAAILFDEFVFHRRRGLPRWERIGHPIDTMSVIACLLFLAFVNRTPTTEVIYYIMAGFSCVLVTKDEWVHRKFCSAEEMWLHAILFLMHPLVLFTGMAEWEDNRPLFLAVAGGIFVFFVYQVVYWNFVEAQARKAKQKAHYARVRQEELYEYFGE</sequence>
<feature type="transmembrane region" description="Helical" evidence="1">
    <location>
        <begin position="36"/>
        <end position="57"/>
    </location>
</feature>
<accession>A0A1Z3NC94</accession>
<evidence type="ECO:0000313" key="2">
    <source>
        <dbReference type="EMBL" id="ASD65084.1"/>
    </source>
</evidence>
<dbReference type="AlphaFoldDB" id="A0A1Z3NC94"/>
<proteinExistence type="predicted"/>
<dbReference type="OrthoDB" id="5293207at2"/>
<dbReference type="RefSeq" id="WP_088566493.1">
    <property type="nucleotide sequence ID" value="NZ_CP020946.1"/>
</dbReference>
<feature type="transmembrane region" description="Helical" evidence="1">
    <location>
        <begin position="119"/>
        <end position="141"/>
    </location>
</feature>
<keyword evidence="1" id="KW-0472">Membrane</keyword>
<evidence type="ECO:0000256" key="1">
    <source>
        <dbReference type="SAM" id="Phobius"/>
    </source>
</evidence>
<name>A0A1Z3NC94_BDEBC</name>
<organism evidence="2 3">
    <name type="scientific">Bdellovibrio bacteriovorus</name>
    <dbReference type="NCBI Taxonomy" id="959"/>
    <lineage>
        <taxon>Bacteria</taxon>
        <taxon>Pseudomonadati</taxon>
        <taxon>Bdellovibrionota</taxon>
        <taxon>Bdellovibrionia</taxon>
        <taxon>Bdellovibrionales</taxon>
        <taxon>Pseudobdellovibrionaceae</taxon>
        <taxon>Bdellovibrio</taxon>
    </lineage>
</organism>
<reference evidence="2 3" key="1">
    <citation type="submission" date="2017-04" db="EMBL/GenBank/DDBJ databases">
        <title>Whole genome sequence of Bdellovibrio bacteriovorus strain SSB218315.</title>
        <authorList>
            <person name="Oyedara O."/>
            <person name="Rodriguez-Perez M.A."/>
        </authorList>
    </citation>
    <scope>NUCLEOTIDE SEQUENCE [LARGE SCALE GENOMIC DNA]</scope>
    <source>
        <strain evidence="2 3">SSB218315</strain>
    </source>
</reference>
<keyword evidence="1" id="KW-1133">Transmembrane helix</keyword>
<dbReference type="Proteomes" id="UP000197003">
    <property type="component" value="Chromosome"/>
</dbReference>
<keyword evidence="1" id="KW-0812">Transmembrane</keyword>
<gene>
    <name evidence="2" type="ORF">B9G79_16665</name>
</gene>
<protein>
    <submittedName>
        <fullName evidence="2">Uncharacterized protein</fullName>
    </submittedName>
</protein>
<dbReference type="EMBL" id="CP020946">
    <property type="protein sequence ID" value="ASD65084.1"/>
    <property type="molecule type" value="Genomic_DNA"/>
</dbReference>